<dbReference type="CDD" id="cd08899">
    <property type="entry name" value="SRPBCC_CalC_Aha1-like_6"/>
    <property type="match status" value="1"/>
</dbReference>
<sequence length="146" mass="16724">MLTRTFRASADDVWAGVTEPERTARWFGPWEGEASPGRTIRVRMAFEERTPWMRLRIEACEPPRRLAVSTVDEHGAWNLELLLSDVDGGTELRLVQHLDTEEGIGEIGPGWEYYLDMLVAARDGSPRPDFDDYYPAMKEHFEGLRA</sequence>
<name>A0A918AMF3_9PSEU</name>
<reference evidence="3" key="1">
    <citation type="journal article" date="2014" name="Int. J. Syst. Evol. Microbiol.">
        <title>Complete genome sequence of Corynebacterium casei LMG S-19264T (=DSM 44701T), isolated from a smear-ripened cheese.</title>
        <authorList>
            <consortium name="US DOE Joint Genome Institute (JGI-PGF)"/>
            <person name="Walter F."/>
            <person name="Albersmeier A."/>
            <person name="Kalinowski J."/>
            <person name="Ruckert C."/>
        </authorList>
    </citation>
    <scope>NUCLEOTIDE SEQUENCE</scope>
    <source>
        <strain evidence="3">JCM 3313</strain>
    </source>
</reference>
<accession>A0A918AMF3</accession>
<evidence type="ECO:0000313" key="4">
    <source>
        <dbReference type="Proteomes" id="UP000639606"/>
    </source>
</evidence>
<protein>
    <recommendedName>
        <fullName evidence="2">Activator of Hsp90 ATPase homologue 1/2-like C-terminal domain-containing protein</fullName>
    </recommendedName>
</protein>
<dbReference type="AlphaFoldDB" id="A0A918AMF3"/>
<dbReference type="Pfam" id="PF08327">
    <property type="entry name" value="AHSA1"/>
    <property type="match status" value="1"/>
</dbReference>
<comment type="similarity">
    <text evidence="1">Belongs to the AHA1 family.</text>
</comment>
<dbReference type="EMBL" id="BMRG01000004">
    <property type="protein sequence ID" value="GGP52512.1"/>
    <property type="molecule type" value="Genomic_DNA"/>
</dbReference>
<gene>
    <name evidence="3" type="ORF">GCM10010185_25790</name>
</gene>
<evidence type="ECO:0000259" key="2">
    <source>
        <dbReference type="Pfam" id="PF08327"/>
    </source>
</evidence>
<reference evidence="3" key="2">
    <citation type="submission" date="2020-09" db="EMBL/GenBank/DDBJ databases">
        <authorList>
            <person name="Sun Q."/>
            <person name="Ohkuma M."/>
        </authorList>
    </citation>
    <scope>NUCLEOTIDE SEQUENCE</scope>
    <source>
        <strain evidence="3">JCM 3313</strain>
    </source>
</reference>
<proteinExistence type="inferred from homology"/>
<dbReference type="Gene3D" id="3.30.530.20">
    <property type="match status" value="1"/>
</dbReference>
<dbReference type="InterPro" id="IPR013538">
    <property type="entry name" value="ASHA1/2-like_C"/>
</dbReference>
<organism evidence="3 4">
    <name type="scientific">Saccharothrix coeruleofusca</name>
    <dbReference type="NCBI Taxonomy" id="33919"/>
    <lineage>
        <taxon>Bacteria</taxon>
        <taxon>Bacillati</taxon>
        <taxon>Actinomycetota</taxon>
        <taxon>Actinomycetes</taxon>
        <taxon>Pseudonocardiales</taxon>
        <taxon>Pseudonocardiaceae</taxon>
        <taxon>Saccharothrix</taxon>
    </lineage>
</organism>
<evidence type="ECO:0000256" key="1">
    <source>
        <dbReference type="ARBA" id="ARBA00006817"/>
    </source>
</evidence>
<feature type="domain" description="Activator of Hsp90 ATPase homologue 1/2-like C-terminal" evidence="2">
    <location>
        <begin position="8"/>
        <end position="120"/>
    </location>
</feature>
<keyword evidence="4" id="KW-1185">Reference proteome</keyword>
<dbReference type="Proteomes" id="UP000639606">
    <property type="component" value="Unassembled WGS sequence"/>
</dbReference>
<evidence type="ECO:0000313" key="3">
    <source>
        <dbReference type="EMBL" id="GGP52512.1"/>
    </source>
</evidence>
<comment type="caution">
    <text evidence="3">The sequence shown here is derived from an EMBL/GenBank/DDBJ whole genome shotgun (WGS) entry which is preliminary data.</text>
</comment>
<dbReference type="InterPro" id="IPR023393">
    <property type="entry name" value="START-like_dom_sf"/>
</dbReference>
<dbReference type="SUPFAM" id="SSF55961">
    <property type="entry name" value="Bet v1-like"/>
    <property type="match status" value="1"/>
</dbReference>